<dbReference type="Proteomes" id="UP000657075">
    <property type="component" value="Unassembled WGS sequence"/>
</dbReference>
<keyword evidence="5" id="KW-1185">Reference proteome</keyword>
<accession>A0A830E1T3</accession>
<dbReference type="InterPro" id="IPR052745">
    <property type="entry name" value="G3P_Oxidase/Oxidoreductase"/>
</dbReference>
<reference evidence="3" key="2">
    <citation type="submission" date="2020-09" db="EMBL/GenBank/DDBJ databases">
        <authorList>
            <person name="Sun Q."/>
            <person name="Ohkuma M."/>
        </authorList>
    </citation>
    <scope>NUCLEOTIDE SEQUENCE</scope>
    <source>
        <strain evidence="3">JCM 11219</strain>
    </source>
</reference>
<dbReference type="Proteomes" id="UP001060771">
    <property type="component" value="Chromosome"/>
</dbReference>
<name>A0A830E1T3_9CREN</name>
<dbReference type="InterPro" id="IPR006076">
    <property type="entry name" value="FAD-dep_OxRdtase"/>
</dbReference>
<feature type="domain" description="FAD dependent oxidoreductase" evidence="1">
    <location>
        <begin position="8"/>
        <end position="380"/>
    </location>
</feature>
<dbReference type="Gene3D" id="3.30.9.10">
    <property type="entry name" value="D-Amino Acid Oxidase, subunit A, domain 2"/>
    <property type="match status" value="1"/>
</dbReference>
<proteinExistence type="predicted"/>
<dbReference type="EMBL" id="BMNM01000002">
    <property type="protein sequence ID" value="GGI73927.1"/>
    <property type="molecule type" value="Genomic_DNA"/>
</dbReference>
<evidence type="ECO:0000313" key="4">
    <source>
        <dbReference type="Proteomes" id="UP000657075"/>
    </source>
</evidence>
<dbReference type="OrthoDB" id="23765at2157"/>
<sequence length="404" mass="45009">MLEPLNFDVAIIGGGIAGVSIARELSQYSINVAVIDMHDDVGLESTSTNHNLVCQGGDSLSFRPGTLHAELNIKSIPLWPKLADELNFPLKRVGGLWLIRDKADFKRYLRLYSRAFKSSLEPNAPYYIPEGSFQPLEFVNRKQLLDMEPYVMPNALGALHDPNLCIIDPIKVAKALAENAKANGVEFLLKQEVTKIERQGITYSIYTRQGLIIKSTFVINASGIEVDRVAEMVSARNFSIVPLKGTLTDFDEEVGKLISHEVHVLPRMEDLPHVKAVLPNIYGFARSGIYLELTYKSDKAVREEAVNHNIKVAKELFPEIPFERHIVKSFTGFMAYTNADTGWHDFVVDIPDYVPNWINIVLGPAGVSASPMLGKKVIELLIQSGLRLEPKKGFDPRARRGVSS</sequence>
<reference evidence="5" key="3">
    <citation type="submission" date="2022-09" db="EMBL/GenBank/DDBJ databases">
        <title>Complete genome sequence of Vulcanisaeta souniana.</title>
        <authorList>
            <person name="Kato S."/>
            <person name="Itoh T."/>
            <person name="Ohkuma M."/>
        </authorList>
    </citation>
    <scope>NUCLEOTIDE SEQUENCE [LARGE SCALE GENOMIC DNA]</scope>
    <source>
        <strain evidence="5">JCM 11219</strain>
    </source>
</reference>
<evidence type="ECO:0000259" key="1">
    <source>
        <dbReference type="Pfam" id="PF01266"/>
    </source>
</evidence>
<dbReference type="EMBL" id="AP026830">
    <property type="protein sequence ID" value="BDR91534.1"/>
    <property type="molecule type" value="Genomic_DNA"/>
</dbReference>
<dbReference type="Gene3D" id="3.50.50.60">
    <property type="entry name" value="FAD/NAD(P)-binding domain"/>
    <property type="match status" value="1"/>
</dbReference>
<evidence type="ECO:0000313" key="5">
    <source>
        <dbReference type="Proteomes" id="UP001060771"/>
    </source>
</evidence>
<dbReference type="Pfam" id="PF01266">
    <property type="entry name" value="DAO"/>
    <property type="match status" value="1"/>
</dbReference>
<organism evidence="3 4">
    <name type="scientific">Vulcanisaeta souniana JCM 11219</name>
    <dbReference type="NCBI Taxonomy" id="1293586"/>
    <lineage>
        <taxon>Archaea</taxon>
        <taxon>Thermoproteota</taxon>
        <taxon>Thermoprotei</taxon>
        <taxon>Thermoproteales</taxon>
        <taxon>Thermoproteaceae</taxon>
        <taxon>Vulcanisaeta</taxon>
    </lineage>
</organism>
<reference evidence="2" key="4">
    <citation type="journal article" date="2023" name="Microbiol. Resour. Announc.">
        <title>Complete Genome Sequence of Vulcanisaeta souniana Strain IC-059, a Hyperthermophilic Archaeon Isolated from Hot Spring Water in Japan.</title>
        <authorList>
            <person name="Kato S."/>
            <person name="Itoh T."/>
            <person name="Wu L."/>
            <person name="Ma J."/>
            <person name="Ohkuma M."/>
        </authorList>
    </citation>
    <scope>NUCLEOTIDE SEQUENCE</scope>
    <source>
        <strain evidence="2">JCM 11219</strain>
    </source>
</reference>
<dbReference type="PANTHER" id="PTHR42720">
    <property type="entry name" value="GLYCEROL-3-PHOSPHATE DEHYDROGENASE"/>
    <property type="match status" value="1"/>
</dbReference>
<dbReference type="GeneID" id="76206184"/>
<dbReference type="RefSeq" id="WP_188602814.1">
    <property type="nucleotide sequence ID" value="NZ_AP026830.1"/>
</dbReference>
<evidence type="ECO:0000313" key="2">
    <source>
        <dbReference type="EMBL" id="BDR91534.1"/>
    </source>
</evidence>
<reference evidence="3" key="1">
    <citation type="journal article" date="2014" name="Int. J. Syst. Evol. Microbiol.">
        <title>Complete genome sequence of Corynebacterium casei LMG S-19264T (=DSM 44701T), isolated from a smear-ripened cheese.</title>
        <authorList>
            <consortium name="US DOE Joint Genome Institute (JGI-PGF)"/>
            <person name="Walter F."/>
            <person name="Albersmeier A."/>
            <person name="Kalinowski J."/>
            <person name="Ruckert C."/>
        </authorList>
    </citation>
    <scope>NUCLEOTIDE SEQUENCE</scope>
    <source>
        <strain evidence="3">JCM 11219</strain>
    </source>
</reference>
<dbReference type="AlphaFoldDB" id="A0A830E1T3"/>
<evidence type="ECO:0000313" key="3">
    <source>
        <dbReference type="EMBL" id="GGI73927.1"/>
    </source>
</evidence>
<gene>
    <name evidence="3" type="primary">glpA</name>
    <name evidence="3" type="ORF">GCM10007112_08460</name>
    <name evidence="2" type="ORF">Vsou_06270</name>
</gene>
<protein>
    <submittedName>
        <fullName evidence="3">FAD/NAD(P)-binding oxidoreductase</fullName>
    </submittedName>
</protein>
<dbReference type="SUPFAM" id="SSF51905">
    <property type="entry name" value="FAD/NAD(P)-binding domain"/>
    <property type="match status" value="1"/>
</dbReference>
<dbReference type="InterPro" id="IPR036188">
    <property type="entry name" value="FAD/NAD-bd_sf"/>
</dbReference>
<dbReference type="PANTHER" id="PTHR42720:SF1">
    <property type="entry name" value="GLYCEROL 3-PHOSPHATE OXIDASE"/>
    <property type="match status" value="1"/>
</dbReference>